<gene>
    <name evidence="1" type="ORF">BQ4739_LOCUS6499</name>
</gene>
<sequence length="78" mass="8317">MLLPPAQRLPLPQSPAALSGALPAAGRALQEFNDAAFDTFNSASLVPCKACGRTFRPEALAHHAKHCTPDKPMRGPRQ</sequence>
<evidence type="ECO:0000313" key="1">
    <source>
        <dbReference type="EMBL" id="SZX66054.1"/>
    </source>
</evidence>
<dbReference type="AlphaFoldDB" id="A0A383VMW2"/>
<name>A0A383VMW2_TETOB</name>
<dbReference type="Proteomes" id="UP000256970">
    <property type="component" value="Unassembled WGS sequence"/>
</dbReference>
<protein>
    <submittedName>
        <fullName evidence="1">Uncharacterized protein</fullName>
    </submittedName>
</protein>
<organism evidence="1 2">
    <name type="scientific">Tetradesmus obliquus</name>
    <name type="common">Green alga</name>
    <name type="synonym">Acutodesmus obliquus</name>
    <dbReference type="NCBI Taxonomy" id="3088"/>
    <lineage>
        <taxon>Eukaryota</taxon>
        <taxon>Viridiplantae</taxon>
        <taxon>Chlorophyta</taxon>
        <taxon>core chlorophytes</taxon>
        <taxon>Chlorophyceae</taxon>
        <taxon>CS clade</taxon>
        <taxon>Sphaeropleales</taxon>
        <taxon>Scenedesmaceae</taxon>
        <taxon>Tetradesmus</taxon>
    </lineage>
</organism>
<keyword evidence="2" id="KW-1185">Reference proteome</keyword>
<evidence type="ECO:0000313" key="2">
    <source>
        <dbReference type="Proteomes" id="UP000256970"/>
    </source>
</evidence>
<proteinExistence type="predicted"/>
<accession>A0A383VMW2</accession>
<dbReference type="Gene3D" id="3.30.160.60">
    <property type="entry name" value="Classic Zinc Finger"/>
    <property type="match status" value="1"/>
</dbReference>
<dbReference type="EMBL" id="FNXT01000682">
    <property type="protein sequence ID" value="SZX66054.1"/>
    <property type="molecule type" value="Genomic_DNA"/>
</dbReference>
<dbReference type="Pfam" id="PF13913">
    <property type="entry name" value="zf-C2HC_2"/>
    <property type="match status" value="1"/>
</dbReference>
<reference evidence="1 2" key="1">
    <citation type="submission" date="2016-10" db="EMBL/GenBank/DDBJ databases">
        <authorList>
            <person name="Cai Z."/>
        </authorList>
    </citation>
    <scope>NUCLEOTIDE SEQUENCE [LARGE SCALE GENOMIC DNA]</scope>
</reference>